<dbReference type="Proteomes" id="UP000240989">
    <property type="component" value="Unassembled WGS sequence"/>
</dbReference>
<evidence type="ECO:0000313" key="2">
    <source>
        <dbReference type="Proteomes" id="UP000240989"/>
    </source>
</evidence>
<sequence length="367" mass="41090">MKNDALFYPQIGLSNPALIKSMALLYDNVYRICPDNVIPDDHPDLAPLLEEGSIGKIIDPSNYAEDASTKFIDKLEIWDAAALTVDDDDQNMSRLHVEKTDQVVRDLFKDVGFREENNWLYVPTEFASNFMLYMASDIAQKNNFSLSTSNMAAWTASNYFATDGMLDDFLQPPGFDNKYLDDPFAIFNLLISELTPVNIAEIPAESILRFRQLRRDEINYFRKCVFDLKKVIEDTVDHDVSVDRIENAAKELARAQKSYQDSADVINAKKWFGSTMMGIPAPIGLCKLMSIPTATTMGIAATSIALGGLYSMASSREDIKKLNKENPAAFLTVLNRDFKGYCRPTGTRIGGDINMAALNAMEEYIAD</sequence>
<accession>A0ABX5H586</accession>
<proteinExistence type="predicted"/>
<organism evidence="1 2">
    <name type="scientific">Photobacterium angustum</name>
    <dbReference type="NCBI Taxonomy" id="661"/>
    <lineage>
        <taxon>Bacteria</taxon>
        <taxon>Pseudomonadati</taxon>
        <taxon>Pseudomonadota</taxon>
        <taxon>Gammaproteobacteria</taxon>
        <taxon>Vibrionales</taxon>
        <taxon>Vibrionaceae</taxon>
        <taxon>Photobacterium</taxon>
    </lineage>
</organism>
<dbReference type="EMBL" id="PYOU01000005">
    <property type="protein sequence ID" value="PSX11025.1"/>
    <property type="molecule type" value="Genomic_DNA"/>
</dbReference>
<protein>
    <submittedName>
        <fullName evidence="1">Uncharacterized protein</fullName>
    </submittedName>
</protein>
<dbReference type="Pfam" id="PF19749">
    <property type="entry name" value="DUF6236"/>
    <property type="match status" value="1"/>
</dbReference>
<dbReference type="InterPro" id="IPR046203">
    <property type="entry name" value="DUF6236"/>
</dbReference>
<reference evidence="1 2" key="1">
    <citation type="submission" date="2018-01" db="EMBL/GenBank/DDBJ databases">
        <title>Whole genome sequencing of Histamine producing bacteria.</title>
        <authorList>
            <person name="Butler K."/>
        </authorList>
    </citation>
    <scope>NUCLEOTIDE SEQUENCE [LARGE SCALE GENOMIC DNA]</scope>
    <source>
        <strain evidence="1 2">A6-1</strain>
    </source>
</reference>
<name>A0ABX5H586_PHOAN</name>
<gene>
    <name evidence="1" type="ORF">C0W27_07595</name>
</gene>
<comment type="caution">
    <text evidence="1">The sequence shown here is derived from an EMBL/GenBank/DDBJ whole genome shotgun (WGS) entry which is preliminary data.</text>
</comment>
<evidence type="ECO:0000313" key="1">
    <source>
        <dbReference type="EMBL" id="PSX11025.1"/>
    </source>
</evidence>
<dbReference type="RefSeq" id="WP_045152589.1">
    <property type="nucleotide sequence ID" value="NZ_JZSW01000005.1"/>
</dbReference>
<keyword evidence="2" id="KW-1185">Reference proteome</keyword>